<sequence length="366" mass="37540" precursor="true">MKGSTTRLARNRRGVVVLVALSLGLTAAACSSSGGSAATPATSGTAAATPDLSKVTLRLGQITASESAQIKASGIFDDTPYKVSWSTFAGPAPMMTALLANAIDAGVNFGDVSVTLANANGATPWTAENAPAKTIGVLATTYPIYETIATTKSGITSLADIKGKRYAYNNGGNIQAQYLLDLKKAGLTPDDVTPIVIQAATQGSTFAAGATDVLSTSTSVAVPFIAEGTARVIATQDDIGLPGLNAFVASTKALKDPAKRAAFSDVLTRLTKFYAWYPKNLPALAKLSETVGNVPAKYSLEEAKAIGSYLTPTTPEIITKEQALADLLVEGGVIKTKVDVSAQYDQSFNAVISAGNAANGVPQPTS</sequence>
<dbReference type="RefSeq" id="WP_013424598.1">
    <property type="nucleotide sequence ID" value="NC_014666.1"/>
</dbReference>
<keyword evidence="4" id="KW-1185">Reference proteome</keyword>
<dbReference type="PANTHER" id="PTHR30024:SF48">
    <property type="entry name" value="ABC TRANSPORTER SUBSTRATE-BINDING PROTEIN"/>
    <property type="match status" value="1"/>
</dbReference>
<gene>
    <name evidence="3" type="ordered locus">FraEuI1c_3471</name>
</gene>
<evidence type="ECO:0000259" key="2">
    <source>
        <dbReference type="Pfam" id="PF09084"/>
    </source>
</evidence>
<dbReference type="AlphaFoldDB" id="E3IY25"/>
<dbReference type="OrthoDB" id="506623at2"/>
<dbReference type="Proteomes" id="UP000002484">
    <property type="component" value="Chromosome"/>
</dbReference>
<dbReference type="KEGG" id="fri:FraEuI1c_3471"/>
<proteinExistence type="predicted"/>
<dbReference type="eggNOG" id="COG0715">
    <property type="taxonomic scope" value="Bacteria"/>
</dbReference>
<organism evidence="3 4">
    <name type="scientific">Pseudofrankia inefficax (strain DSM 45817 / CECT 9037 / DDB 130130 / EuI1c)</name>
    <name type="common">Frankia inefficax</name>
    <dbReference type="NCBI Taxonomy" id="298654"/>
    <lineage>
        <taxon>Bacteria</taxon>
        <taxon>Bacillati</taxon>
        <taxon>Actinomycetota</taxon>
        <taxon>Actinomycetes</taxon>
        <taxon>Frankiales</taxon>
        <taxon>Frankiaceae</taxon>
        <taxon>Pseudofrankia</taxon>
    </lineage>
</organism>
<dbReference type="SUPFAM" id="SSF53850">
    <property type="entry name" value="Periplasmic binding protein-like II"/>
    <property type="match status" value="1"/>
</dbReference>
<feature type="domain" description="SsuA/THI5-like" evidence="2">
    <location>
        <begin position="107"/>
        <end position="278"/>
    </location>
</feature>
<dbReference type="EMBL" id="CP002299">
    <property type="protein sequence ID" value="ADP81480.1"/>
    <property type="molecule type" value="Genomic_DNA"/>
</dbReference>
<evidence type="ECO:0000313" key="4">
    <source>
        <dbReference type="Proteomes" id="UP000002484"/>
    </source>
</evidence>
<evidence type="ECO:0000313" key="3">
    <source>
        <dbReference type="EMBL" id="ADP81480.1"/>
    </source>
</evidence>
<dbReference type="HOGENOM" id="CLU_064463_0_0_11"/>
<name>E3IY25_PSEI1</name>
<feature type="chain" id="PRO_5038682165" evidence="1">
    <location>
        <begin position="30"/>
        <end position="366"/>
    </location>
</feature>
<dbReference type="PROSITE" id="PS51257">
    <property type="entry name" value="PROKAR_LIPOPROTEIN"/>
    <property type="match status" value="1"/>
</dbReference>
<keyword evidence="1" id="KW-0732">Signal</keyword>
<dbReference type="InParanoid" id="E3IY25"/>
<dbReference type="Gene3D" id="3.40.190.10">
    <property type="entry name" value="Periplasmic binding protein-like II"/>
    <property type="match status" value="2"/>
</dbReference>
<dbReference type="InterPro" id="IPR015168">
    <property type="entry name" value="SsuA/THI5"/>
</dbReference>
<dbReference type="PANTHER" id="PTHR30024">
    <property type="entry name" value="ALIPHATIC SULFONATES-BINDING PROTEIN-RELATED"/>
    <property type="match status" value="1"/>
</dbReference>
<reference evidence="3 4" key="1">
    <citation type="submission" date="2010-10" db="EMBL/GenBank/DDBJ databases">
        <title>Complete sequence of Frankia sp. EuI1c.</title>
        <authorList>
            <consortium name="US DOE Joint Genome Institute"/>
            <person name="Lucas S."/>
            <person name="Copeland A."/>
            <person name="Lapidus A."/>
            <person name="Cheng J.-F."/>
            <person name="Bruce D."/>
            <person name="Goodwin L."/>
            <person name="Pitluck S."/>
            <person name="Chertkov O."/>
            <person name="Detter J.C."/>
            <person name="Han C."/>
            <person name="Tapia R."/>
            <person name="Land M."/>
            <person name="Hauser L."/>
            <person name="Jeffries C."/>
            <person name="Kyrpides N."/>
            <person name="Ivanova N."/>
            <person name="Mikhailova N."/>
            <person name="Beauchemin N."/>
            <person name="Sen A."/>
            <person name="Sur S.A."/>
            <person name="Gtari M."/>
            <person name="Wall L."/>
            <person name="Tisa L."/>
            <person name="Woyke T."/>
        </authorList>
    </citation>
    <scope>NUCLEOTIDE SEQUENCE [LARGE SCALE GENOMIC DNA]</scope>
    <source>
        <strain evidence="4">DSM 45817 / CECT 9037 / EuI1c</strain>
    </source>
</reference>
<feature type="signal peptide" evidence="1">
    <location>
        <begin position="1"/>
        <end position="29"/>
    </location>
</feature>
<accession>E3IY25</accession>
<dbReference type="STRING" id="298654.FraEuI1c_3471"/>
<protein>
    <submittedName>
        <fullName evidence="3">Nitrate/sulfonate/bicarbonate ABC transporter periplasmic ligand-binding protein</fullName>
    </submittedName>
</protein>
<evidence type="ECO:0000256" key="1">
    <source>
        <dbReference type="SAM" id="SignalP"/>
    </source>
</evidence>
<dbReference type="Pfam" id="PF09084">
    <property type="entry name" value="NMT1"/>
    <property type="match status" value="1"/>
</dbReference>